<accession>A0A0S4J241</accession>
<dbReference type="Proteomes" id="UP000051952">
    <property type="component" value="Unassembled WGS sequence"/>
</dbReference>
<feature type="region of interest" description="Disordered" evidence="1">
    <location>
        <begin position="161"/>
        <end position="185"/>
    </location>
</feature>
<evidence type="ECO:0000313" key="2">
    <source>
        <dbReference type="EMBL" id="CUG62357.1"/>
    </source>
</evidence>
<name>A0A0S4J241_BODSA</name>
<organism evidence="2 3">
    <name type="scientific">Bodo saltans</name>
    <name type="common">Flagellated protozoan</name>
    <dbReference type="NCBI Taxonomy" id="75058"/>
    <lineage>
        <taxon>Eukaryota</taxon>
        <taxon>Discoba</taxon>
        <taxon>Euglenozoa</taxon>
        <taxon>Kinetoplastea</taxon>
        <taxon>Metakinetoplastina</taxon>
        <taxon>Eubodonida</taxon>
        <taxon>Bodonidae</taxon>
        <taxon>Bodo</taxon>
    </lineage>
</organism>
<sequence length="497" mass="55915">MPQSPLRGSLAHHDGAPQRHMDAYYQHQGLKWDEFISSQPAMAPPPFSGQLPDFVSWPAPGDVPLPWLPSFEDAPTTDGWPSPSAVGMPDTFPFPPPFLPPPPPWQEMMNGHQEFPWLAPQQSQPQQVNEDIRSVSYNANSLDEKTRLKSLADNARREFMQRGRSTSQSSVEVLDQPHPTRSTGLPTEKFVALHRAITSRLTDSEIRHLKEQREARINARRNSVHNPNLQPSAVRTAHRAPTNQEARFRSPTASSMHRTPVKTHHAADVKRRTATPIARHQPPTLRSHSSVGKGITVTALKGEIPSLNKTMRLGQTSERRRLESFIQSEPAIYNSEKPQAPSFVGFGAAQYTPFVELAKKDPRAAEYLRGIETLYTNLRSSYETFQKNPSKFLKEQGPSTNAIHAAVTRHADPTHFSSPHSHDNSVSPVAPAQPSAETRQLRLELDRLEHQWQSLAELRVEAAHLPAEPAQPRIQHPHKQDVFSYENVLSYVKERNH</sequence>
<evidence type="ECO:0000256" key="1">
    <source>
        <dbReference type="SAM" id="MobiDB-lite"/>
    </source>
</evidence>
<gene>
    <name evidence="2" type="ORF">BSAL_05725</name>
</gene>
<feature type="compositionally biased region" description="Polar residues" evidence="1">
    <location>
        <begin position="241"/>
        <end position="257"/>
    </location>
</feature>
<feature type="compositionally biased region" description="Polar residues" evidence="1">
    <location>
        <begin position="415"/>
        <end position="427"/>
    </location>
</feature>
<feature type="region of interest" description="Disordered" evidence="1">
    <location>
        <begin position="412"/>
        <end position="438"/>
    </location>
</feature>
<dbReference type="AlphaFoldDB" id="A0A0S4J241"/>
<dbReference type="EMBL" id="CYKH01000903">
    <property type="protein sequence ID" value="CUG62357.1"/>
    <property type="molecule type" value="Genomic_DNA"/>
</dbReference>
<dbReference type="OrthoDB" id="250394at2759"/>
<proteinExistence type="predicted"/>
<keyword evidence="3" id="KW-1185">Reference proteome</keyword>
<dbReference type="VEuPathDB" id="TriTrypDB:BSAL_05725"/>
<evidence type="ECO:0000313" key="3">
    <source>
        <dbReference type="Proteomes" id="UP000051952"/>
    </source>
</evidence>
<reference evidence="3" key="1">
    <citation type="submission" date="2015-09" db="EMBL/GenBank/DDBJ databases">
        <authorList>
            <consortium name="Pathogen Informatics"/>
        </authorList>
    </citation>
    <scope>NUCLEOTIDE SEQUENCE [LARGE SCALE GENOMIC DNA]</scope>
    <source>
        <strain evidence="3">Lake Konstanz</strain>
    </source>
</reference>
<protein>
    <submittedName>
        <fullName evidence="2">Uncharacterized protein</fullName>
    </submittedName>
</protein>
<feature type="region of interest" description="Disordered" evidence="1">
    <location>
        <begin position="236"/>
        <end position="271"/>
    </location>
</feature>